<gene>
    <name evidence="10" type="ORF">FANTH_675</name>
</gene>
<dbReference type="Pfam" id="PF00083">
    <property type="entry name" value="Sugar_tr"/>
    <property type="match status" value="1"/>
</dbReference>
<protein>
    <recommendedName>
        <fullName evidence="9">Major facilitator superfamily (MFS) profile domain-containing protein</fullName>
    </recommendedName>
</protein>
<feature type="transmembrane region" description="Helical" evidence="8">
    <location>
        <begin position="20"/>
        <end position="39"/>
    </location>
</feature>
<feature type="transmembrane region" description="Helical" evidence="8">
    <location>
        <begin position="59"/>
        <end position="82"/>
    </location>
</feature>
<feature type="transmembrane region" description="Helical" evidence="8">
    <location>
        <begin position="316"/>
        <end position="333"/>
    </location>
</feature>
<feature type="transmembrane region" description="Helical" evidence="8">
    <location>
        <begin position="274"/>
        <end position="296"/>
    </location>
</feature>
<evidence type="ECO:0000256" key="7">
    <source>
        <dbReference type="RuleBase" id="RU003346"/>
    </source>
</evidence>
<dbReference type="PANTHER" id="PTHR48022">
    <property type="entry name" value="PLASTIDIC GLUCOSE TRANSPORTER 4"/>
    <property type="match status" value="1"/>
</dbReference>
<dbReference type="EMBL" id="JABEVY010000020">
    <property type="protein sequence ID" value="KAF5254417.1"/>
    <property type="molecule type" value="Genomic_DNA"/>
</dbReference>
<keyword evidence="11" id="KW-1185">Reference proteome</keyword>
<dbReference type="PROSITE" id="PS00216">
    <property type="entry name" value="SUGAR_TRANSPORT_1"/>
    <property type="match status" value="1"/>
</dbReference>
<evidence type="ECO:0000256" key="8">
    <source>
        <dbReference type="SAM" id="Phobius"/>
    </source>
</evidence>
<dbReference type="GO" id="GO:0005351">
    <property type="term" value="F:carbohydrate:proton symporter activity"/>
    <property type="evidence" value="ECO:0007669"/>
    <property type="project" value="TreeGrafter"/>
</dbReference>
<organism evidence="10 11">
    <name type="scientific">Fusarium anthophilum</name>
    <dbReference type="NCBI Taxonomy" id="48485"/>
    <lineage>
        <taxon>Eukaryota</taxon>
        <taxon>Fungi</taxon>
        <taxon>Dikarya</taxon>
        <taxon>Ascomycota</taxon>
        <taxon>Pezizomycotina</taxon>
        <taxon>Sordariomycetes</taxon>
        <taxon>Hypocreomycetidae</taxon>
        <taxon>Hypocreales</taxon>
        <taxon>Nectriaceae</taxon>
        <taxon>Fusarium</taxon>
        <taxon>Fusarium fujikuroi species complex</taxon>
    </lineage>
</organism>
<evidence type="ECO:0000256" key="3">
    <source>
        <dbReference type="ARBA" id="ARBA00022448"/>
    </source>
</evidence>
<feature type="transmembrane region" description="Helical" evidence="8">
    <location>
        <begin position="94"/>
        <end position="112"/>
    </location>
</feature>
<evidence type="ECO:0000313" key="10">
    <source>
        <dbReference type="EMBL" id="KAF5254417.1"/>
    </source>
</evidence>
<reference evidence="10 11" key="1">
    <citation type="journal article" date="2020" name="BMC Genomics">
        <title>Correction to: Identification and distribution of gene clusters required for synthesis of sphingolipid metabolism inhibitors in diverse species of the filamentous fungus Fusarium.</title>
        <authorList>
            <person name="Kim H.S."/>
            <person name="Lohmar J.M."/>
            <person name="Busman M."/>
            <person name="Brown D.W."/>
            <person name="Naumann T.A."/>
            <person name="Divon H.H."/>
            <person name="Lysoe E."/>
            <person name="Uhlig S."/>
            <person name="Proctor R.H."/>
        </authorList>
    </citation>
    <scope>NUCLEOTIDE SEQUENCE [LARGE SCALE GENOMIC DNA]</scope>
    <source>
        <strain evidence="10 11">NRRL 25214</strain>
    </source>
</reference>
<dbReference type="PROSITE" id="PS50850">
    <property type="entry name" value="MFS"/>
    <property type="match status" value="1"/>
</dbReference>
<keyword evidence="5 8" id="KW-1133">Transmembrane helix</keyword>
<sequence>MQTPYESSNSPGRLVPRKSALVNLVVFVSVLVNSMTLGYDGNMMNGLMILPSFSDYMHLSTATMAASSTIIWVGSAAVSPFGGILLDKFGRKNGMLLAAVISLTGIALQSAAQNIAMFIVGRFVLGCGVGLSSIACPTYASEVAPTKYRPLMLGFYYDIWYFGGMVAAIITYGTSQIDSTWSWRLPSLFQVIPSFLCLAMLPLIPESPRWLIAQGEHEKALHVLAATMANGDIIDDDVLGAYDQICSTIAYEKENPASQNWLEGIKLPSNRKRVMLAVSVAIIGNLSGSAIASYWLGTMLSQAGVTDTYSQLQINIALNVWCFACAVAGTLLADKIGRKPLGIGSLVFALIFLYLVGIFTKMYGSSTDTSAVYGTVACIFFFQGGYSFGWTTLLVMYPTEVLNFSLRANGMSIYTFTSNSASVFATFIMPFALESIGWKMYIINASWDILEVLFVAFFWVETRRRSLEEIDALFGSSSYLNVEATIEGHELKCPRTSTQADEAASKK</sequence>
<feature type="domain" description="Major facilitator superfamily (MFS) profile" evidence="9">
    <location>
        <begin position="26"/>
        <end position="463"/>
    </location>
</feature>
<evidence type="ECO:0000259" key="9">
    <source>
        <dbReference type="PROSITE" id="PS50850"/>
    </source>
</evidence>
<dbReference type="SUPFAM" id="SSF103473">
    <property type="entry name" value="MFS general substrate transporter"/>
    <property type="match status" value="1"/>
</dbReference>
<name>A0A8H4ZY43_9HYPO</name>
<dbReference type="FunFam" id="1.20.1250.20:FF:000134">
    <property type="entry name" value="MFS sugar transporter protein"/>
    <property type="match status" value="1"/>
</dbReference>
<keyword evidence="6 8" id="KW-0472">Membrane</keyword>
<feature type="transmembrane region" description="Helical" evidence="8">
    <location>
        <begin position="151"/>
        <end position="173"/>
    </location>
</feature>
<feature type="transmembrane region" description="Helical" evidence="8">
    <location>
        <begin position="340"/>
        <end position="359"/>
    </location>
</feature>
<feature type="transmembrane region" description="Helical" evidence="8">
    <location>
        <begin position="411"/>
        <end position="432"/>
    </location>
</feature>
<keyword evidence="3 7" id="KW-0813">Transport</keyword>
<dbReference type="Proteomes" id="UP000573603">
    <property type="component" value="Unassembled WGS sequence"/>
</dbReference>
<feature type="transmembrane region" description="Helical" evidence="8">
    <location>
        <begin position="185"/>
        <end position="204"/>
    </location>
</feature>
<dbReference type="InterPro" id="IPR005829">
    <property type="entry name" value="Sugar_transporter_CS"/>
</dbReference>
<feature type="transmembrane region" description="Helical" evidence="8">
    <location>
        <begin position="438"/>
        <end position="460"/>
    </location>
</feature>
<dbReference type="AlphaFoldDB" id="A0A8H4ZY43"/>
<keyword evidence="4 8" id="KW-0812">Transmembrane</keyword>
<dbReference type="Gene3D" id="1.20.1250.20">
    <property type="entry name" value="MFS general substrate transporter like domains"/>
    <property type="match status" value="1"/>
</dbReference>
<evidence type="ECO:0000256" key="6">
    <source>
        <dbReference type="ARBA" id="ARBA00023136"/>
    </source>
</evidence>
<evidence type="ECO:0000256" key="1">
    <source>
        <dbReference type="ARBA" id="ARBA00004141"/>
    </source>
</evidence>
<comment type="subcellular location">
    <subcellularLocation>
        <location evidence="1">Membrane</location>
        <topology evidence="1">Multi-pass membrane protein</topology>
    </subcellularLocation>
</comment>
<dbReference type="InterPro" id="IPR036259">
    <property type="entry name" value="MFS_trans_sf"/>
</dbReference>
<dbReference type="InterPro" id="IPR020846">
    <property type="entry name" value="MFS_dom"/>
</dbReference>
<comment type="caution">
    <text evidence="10">The sequence shown here is derived from an EMBL/GenBank/DDBJ whole genome shotgun (WGS) entry which is preliminary data.</text>
</comment>
<feature type="transmembrane region" description="Helical" evidence="8">
    <location>
        <begin position="118"/>
        <end position="139"/>
    </location>
</feature>
<feature type="transmembrane region" description="Helical" evidence="8">
    <location>
        <begin position="371"/>
        <end position="399"/>
    </location>
</feature>
<dbReference type="InterPro" id="IPR050360">
    <property type="entry name" value="MFS_Sugar_Transporters"/>
</dbReference>
<evidence type="ECO:0000313" key="11">
    <source>
        <dbReference type="Proteomes" id="UP000573603"/>
    </source>
</evidence>
<dbReference type="GO" id="GO:0016020">
    <property type="term" value="C:membrane"/>
    <property type="evidence" value="ECO:0007669"/>
    <property type="project" value="UniProtKB-SubCell"/>
</dbReference>
<evidence type="ECO:0000256" key="2">
    <source>
        <dbReference type="ARBA" id="ARBA00010992"/>
    </source>
</evidence>
<dbReference type="PANTHER" id="PTHR48022:SF31">
    <property type="entry name" value="HEXOSE TRANSPORTER"/>
    <property type="match status" value="1"/>
</dbReference>
<evidence type="ECO:0000256" key="5">
    <source>
        <dbReference type="ARBA" id="ARBA00022989"/>
    </source>
</evidence>
<dbReference type="InterPro" id="IPR005828">
    <property type="entry name" value="MFS_sugar_transport-like"/>
</dbReference>
<accession>A0A8H4ZY43</accession>
<evidence type="ECO:0000256" key="4">
    <source>
        <dbReference type="ARBA" id="ARBA00022692"/>
    </source>
</evidence>
<comment type="similarity">
    <text evidence="2 7">Belongs to the major facilitator superfamily. Sugar transporter (TC 2.A.1.1) family.</text>
</comment>
<dbReference type="NCBIfam" id="TIGR00879">
    <property type="entry name" value="SP"/>
    <property type="match status" value="1"/>
</dbReference>
<dbReference type="InterPro" id="IPR003663">
    <property type="entry name" value="Sugar/inositol_transpt"/>
</dbReference>
<proteinExistence type="inferred from homology"/>